<evidence type="ECO:0000256" key="2">
    <source>
        <dbReference type="ARBA" id="ARBA00022490"/>
    </source>
</evidence>
<evidence type="ECO:0000313" key="6">
    <source>
        <dbReference type="EMBL" id="CAI8042808.1"/>
    </source>
</evidence>
<evidence type="ECO:0000256" key="3">
    <source>
        <dbReference type="ARBA" id="ARBA00022722"/>
    </source>
</evidence>
<dbReference type="EMBL" id="CASHTH010003283">
    <property type="protein sequence ID" value="CAI8042808.1"/>
    <property type="molecule type" value="Genomic_DNA"/>
</dbReference>
<dbReference type="HAMAP" id="MF_00801">
    <property type="entry name" value="Endonuclease_5"/>
    <property type="match status" value="1"/>
</dbReference>
<keyword evidence="4 6" id="KW-0255">Endonuclease</keyword>
<dbReference type="PANTHER" id="PTHR28511:SF1">
    <property type="entry name" value="ENDONUCLEASE V"/>
    <property type="match status" value="1"/>
</dbReference>
<dbReference type="Gene3D" id="3.30.2170.10">
    <property type="entry name" value="archaeoglobus fulgidus dsm 4304 superfamily"/>
    <property type="match status" value="1"/>
</dbReference>
<evidence type="ECO:0000256" key="4">
    <source>
        <dbReference type="ARBA" id="ARBA00022759"/>
    </source>
</evidence>
<dbReference type="GO" id="GO:0016891">
    <property type="term" value="F:RNA endonuclease activity producing 5'-phosphomonoesters, hydrolytic mechanism"/>
    <property type="evidence" value="ECO:0007669"/>
    <property type="project" value="TreeGrafter"/>
</dbReference>
<keyword evidence="7" id="KW-1185">Reference proteome</keyword>
<gene>
    <name evidence="6" type="ORF">GBAR_LOCUS23734</name>
</gene>
<evidence type="ECO:0000256" key="1">
    <source>
        <dbReference type="ARBA" id="ARBA00004496"/>
    </source>
</evidence>
<reference evidence="6" key="1">
    <citation type="submission" date="2023-03" db="EMBL/GenBank/DDBJ databases">
        <authorList>
            <person name="Steffen K."/>
            <person name="Cardenas P."/>
        </authorList>
    </citation>
    <scope>NUCLEOTIDE SEQUENCE</scope>
</reference>
<protein>
    <submittedName>
        <fullName evidence="6">Endonuclease V</fullName>
    </submittedName>
</protein>
<organism evidence="6 7">
    <name type="scientific">Geodia barretti</name>
    <name type="common">Barrett's horny sponge</name>
    <dbReference type="NCBI Taxonomy" id="519541"/>
    <lineage>
        <taxon>Eukaryota</taxon>
        <taxon>Metazoa</taxon>
        <taxon>Porifera</taxon>
        <taxon>Demospongiae</taxon>
        <taxon>Heteroscleromorpha</taxon>
        <taxon>Tetractinellida</taxon>
        <taxon>Astrophorina</taxon>
        <taxon>Geodiidae</taxon>
        <taxon>Geodia</taxon>
    </lineage>
</organism>
<name>A0AA35T7E0_GEOBA</name>
<feature type="non-terminal residue" evidence="6">
    <location>
        <position position="1"/>
    </location>
</feature>
<keyword evidence="5" id="KW-0378">Hydrolase</keyword>
<dbReference type="GO" id="GO:0006281">
    <property type="term" value="P:DNA repair"/>
    <property type="evidence" value="ECO:0007669"/>
    <property type="project" value="InterPro"/>
</dbReference>
<dbReference type="InterPro" id="IPR007581">
    <property type="entry name" value="Endonuclease-V"/>
</dbReference>
<dbReference type="CDD" id="cd06559">
    <property type="entry name" value="Endonuclease_V"/>
    <property type="match status" value="1"/>
</dbReference>
<dbReference type="AlphaFoldDB" id="A0AA35T7E0"/>
<dbReference type="Pfam" id="PF04493">
    <property type="entry name" value="Endonuclease_5"/>
    <property type="match status" value="1"/>
</dbReference>
<dbReference type="GO" id="GO:0003727">
    <property type="term" value="F:single-stranded RNA binding"/>
    <property type="evidence" value="ECO:0007669"/>
    <property type="project" value="TreeGrafter"/>
</dbReference>
<accession>A0AA35T7E0</accession>
<sequence>PVWENKYRCWVDIGLKKDIAFASVVVLSFPDLQVVDSVVTESPVRFPYIPGLLSFREIPPLLAAFTQLQTEPDLVIVDGQGIAHPRRFGLASHLGLILDKPTIGCAKSRLCGQYEEPKSEQGSYTYLMDKGEVIGAVVRTRRNVQVVYISIGHRISLDSARTLTLACCRGYRLPETTRYAHKAASSKVPQNTPMIPTP</sequence>
<dbReference type="GO" id="GO:0005737">
    <property type="term" value="C:cytoplasm"/>
    <property type="evidence" value="ECO:0007669"/>
    <property type="project" value="UniProtKB-SubCell"/>
</dbReference>
<dbReference type="PANTHER" id="PTHR28511">
    <property type="entry name" value="ENDONUCLEASE V"/>
    <property type="match status" value="1"/>
</dbReference>
<comment type="caution">
    <text evidence="6">The sequence shown here is derived from an EMBL/GenBank/DDBJ whole genome shotgun (WGS) entry which is preliminary data.</text>
</comment>
<keyword evidence="2" id="KW-0963">Cytoplasm</keyword>
<dbReference type="GO" id="GO:0043737">
    <property type="term" value="F:deoxyribonuclease V activity"/>
    <property type="evidence" value="ECO:0007669"/>
    <property type="project" value="TreeGrafter"/>
</dbReference>
<evidence type="ECO:0000256" key="5">
    <source>
        <dbReference type="ARBA" id="ARBA00022801"/>
    </source>
</evidence>
<comment type="subcellular location">
    <subcellularLocation>
        <location evidence="1">Cytoplasm</location>
    </subcellularLocation>
</comment>
<keyword evidence="3" id="KW-0540">Nuclease</keyword>
<evidence type="ECO:0000313" key="7">
    <source>
        <dbReference type="Proteomes" id="UP001174909"/>
    </source>
</evidence>
<dbReference type="NCBIfam" id="NF008629">
    <property type="entry name" value="PRK11617.1"/>
    <property type="match status" value="1"/>
</dbReference>
<dbReference type="Proteomes" id="UP001174909">
    <property type="component" value="Unassembled WGS sequence"/>
</dbReference>
<proteinExistence type="inferred from homology"/>